<dbReference type="GeneID" id="87875789"/>
<comment type="caution">
    <text evidence="10">The sequence shown here is derived from an EMBL/GenBank/DDBJ whole genome shotgun (WGS) entry which is preliminary data.</text>
</comment>
<gene>
    <name evidence="10" type="ORF">B0T23DRAFT_395080</name>
</gene>
<dbReference type="RefSeq" id="XP_062694454.1">
    <property type="nucleotide sequence ID" value="XM_062838167.1"/>
</dbReference>
<feature type="region of interest" description="Disordered" evidence="9">
    <location>
        <begin position="101"/>
        <end position="128"/>
    </location>
</feature>
<proteinExistence type="inferred from homology"/>
<evidence type="ECO:0000256" key="7">
    <source>
        <dbReference type="ARBA" id="ARBA00023128"/>
    </source>
</evidence>
<dbReference type="CDD" id="cd20266">
    <property type="entry name" value="Complex1_LYR_NDUFA6_LYRM6"/>
    <property type="match status" value="1"/>
</dbReference>
<evidence type="ECO:0000256" key="2">
    <source>
        <dbReference type="ARBA" id="ARBA00009508"/>
    </source>
</evidence>
<name>A0AAJ0IB05_9PEZI</name>
<evidence type="ECO:0008006" key="12">
    <source>
        <dbReference type="Google" id="ProtNLM"/>
    </source>
</evidence>
<keyword evidence="4" id="KW-0679">Respiratory chain</keyword>
<evidence type="ECO:0000313" key="10">
    <source>
        <dbReference type="EMBL" id="KAK3495025.1"/>
    </source>
</evidence>
<keyword evidence="5" id="KW-0999">Mitochondrion inner membrane</keyword>
<dbReference type="GO" id="GO:0045271">
    <property type="term" value="C:respiratory chain complex I"/>
    <property type="evidence" value="ECO:0007669"/>
    <property type="project" value="InterPro"/>
</dbReference>
<reference evidence="10 11" key="1">
    <citation type="journal article" date="2023" name="Mol. Phylogenet. Evol.">
        <title>Genome-scale phylogeny and comparative genomics of the fungal order Sordariales.</title>
        <authorList>
            <person name="Hensen N."/>
            <person name="Bonometti L."/>
            <person name="Westerberg I."/>
            <person name="Brannstrom I.O."/>
            <person name="Guillou S."/>
            <person name="Cros-Aarteil S."/>
            <person name="Calhoun S."/>
            <person name="Haridas S."/>
            <person name="Kuo A."/>
            <person name="Mondo S."/>
            <person name="Pangilinan J."/>
            <person name="Riley R."/>
            <person name="LaButti K."/>
            <person name="Andreopoulos B."/>
            <person name="Lipzen A."/>
            <person name="Chen C."/>
            <person name="Yan M."/>
            <person name="Daum C."/>
            <person name="Ng V."/>
            <person name="Clum A."/>
            <person name="Steindorff A."/>
            <person name="Ohm R.A."/>
            <person name="Martin F."/>
            <person name="Silar P."/>
            <person name="Natvig D.O."/>
            <person name="Lalanne C."/>
            <person name="Gautier V."/>
            <person name="Ament-Velasquez S.L."/>
            <person name="Kruys A."/>
            <person name="Hutchinson M.I."/>
            <person name="Powell A.J."/>
            <person name="Barry K."/>
            <person name="Miller A.N."/>
            <person name="Grigoriev I.V."/>
            <person name="Debuchy R."/>
            <person name="Gladieux P."/>
            <person name="Hiltunen Thoren M."/>
            <person name="Johannesson H."/>
        </authorList>
    </citation>
    <scope>NUCLEOTIDE SEQUENCE [LARGE SCALE GENOMIC DNA]</scope>
    <source>
        <strain evidence="10 11">FGSC 10403</strain>
    </source>
</reference>
<evidence type="ECO:0000256" key="4">
    <source>
        <dbReference type="ARBA" id="ARBA00022660"/>
    </source>
</evidence>
<keyword evidence="8" id="KW-0472">Membrane</keyword>
<keyword evidence="6" id="KW-0249">Electron transport</keyword>
<evidence type="ECO:0000256" key="6">
    <source>
        <dbReference type="ARBA" id="ARBA00022982"/>
    </source>
</evidence>
<dbReference type="GO" id="GO:0006979">
    <property type="term" value="P:response to oxidative stress"/>
    <property type="evidence" value="ECO:0007669"/>
    <property type="project" value="TreeGrafter"/>
</dbReference>
<dbReference type="PANTHER" id="PTHR12964">
    <property type="entry name" value="NADH-UBIQUINONE OXIDOREDUCTASE B14 SUBUNIT"/>
    <property type="match status" value="1"/>
</dbReference>
<comment type="subcellular location">
    <subcellularLocation>
        <location evidence="1">Mitochondrion inner membrane</location>
        <topology evidence="1">Peripheral membrane protein</topology>
        <orientation evidence="1">Matrix side</orientation>
    </subcellularLocation>
</comment>
<organism evidence="10 11">
    <name type="scientific">Neurospora hispaniola</name>
    <dbReference type="NCBI Taxonomy" id="588809"/>
    <lineage>
        <taxon>Eukaryota</taxon>
        <taxon>Fungi</taxon>
        <taxon>Dikarya</taxon>
        <taxon>Ascomycota</taxon>
        <taxon>Pezizomycotina</taxon>
        <taxon>Sordariomycetes</taxon>
        <taxon>Sordariomycetidae</taxon>
        <taxon>Sordariales</taxon>
        <taxon>Sordariaceae</taxon>
        <taxon>Neurospora</taxon>
    </lineage>
</organism>
<dbReference type="PANTHER" id="PTHR12964:SF0">
    <property type="entry name" value="NADH DEHYDROGENASE [UBIQUINONE] 1 ALPHA SUBCOMPLEX SUBUNIT 6"/>
    <property type="match status" value="1"/>
</dbReference>
<accession>A0AAJ0IB05</accession>
<evidence type="ECO:0000256" key="8">
    <source>
        <dbReference type="ARBA" id="ARBA00023136"/>
    </source>
</evidence>
<dbReference type="GO" id="GO:0005743">
    <property type="term" value="C:mitochondrial inner membrane"/>
    <property type="evidence" value="ECO:0007669"/>
    <property type="project" value="UniProtKB-SubCell"/>
</dbReference>
<sequence>MPITPTKYAITTRQSANWSDAKRRVFALYRRWLRSTPEMQSMYSLPLPISVIRTRIRQEFERNRFVNKLPVVDVLLTKGHADYQVRLHFIVTIHTDMNQGIPRNGHSSGVCPKSGEHPKRRGKGFQTRGQKGISERWRMLCVAAIRTVIVMETMNFWRQTTHMMSYFNEESFRGAKRLPSSFIDGFLQGRN</sequence>
<dbReference type="EMBL" id="JAULSX010000003">
    <property type="protein sequence ID" value="KAK3495025.1"/>
    <property type="molecule type" value="Genomic_DNA"/>
</dbReference>
<dbReference type="InterPro" id="IPR045299">
    <property type="entry name" value="Complex1_LYR_NDUFA6_LYRM6"/>
</dbReference>
<comment type="similarity">
    <text evidence="2">Belongs to the complex I LYR family.</text>
</comment>
<protein>
    <recommendedName>
        <fullName evidence="12">NADH-ubiquinone oxidoreductase 14.8 kDa subunit</fullName>
    </recommendedName>
</protein>
<evidence type="ECO:0000256" key="9">
    <source>
        <dbReference type="SAM" id="MobiDB-lite"/>
    </source>
</evidence>
<evidence type="ECO:0000256" key="3">
    <source>
        <dbReference type="ARBA" id="ARBA00022448"/>
    </source>
</evidence>
<evidence type="ECO:0000256" key="1">
    <source>
        <dbReference type="ARBA" id="ARBA00004443"/>
    </source>
</evidence>
<dbReference type="InterPro" id="IPR016488">
    <property type="entry name" value="NADH_Ub_cplx-1_asu_su-6"/>
</dbReference>
<dbReference type="AlphaFoldDB" id="A0AAJ0IB05"/>
<evidence type="ECO:0000313" key="11">
    <source>
        <dbReference type="Proteomes" id="UP001285908"/>
    </source>
</evidence>
<evidence type="ECO:0000256" key="5">
    <source>
        <dbReference type="ARBA" id="ARBA00022792"/>
    </source>
</evidence>
<keyword evidence="3" id="KW-0813">Transport</keyword>
<dbReference type="Proteomes" id="UP001285908">
    <property type="component" value="Unassembled WGS sequence"/>
</dbReference>
<keyword evidence="7" id="KW-0496">Mitochondrion</keyword>
<keyword evidence="11" id="KW-1185">Reference proteome</keyword>